<dbReference type="Proteomes" id="UP000053617">
    <property type="component" value="Unassembled WGS sequence"/>
</dbReference>
<name>A0A0D2IIP3_9EURO</name>
<keyword evidence="2" id="KW-1185">Reference proteome</keyword>
<dbReference type="VEuPathDB" id="FungiDB:Z518_06717"/>
<dbReference type="HOGENOM" id="CLU_2428262_0_0_1"/>
<proteinExistence type="predicted"/>
<organism evidence="1 2">
    <name type="scientific">Rhinocladiella mackenziei CBS 650.93</name>
    <dbReference type="NCBI Taxonomy" id="1442369"/>
    <lineage>
        <taxon>Eukaryota</taxon>
        <taxon>Fungi</taxon>
        <taxon>Dikarya</taxon>
        <taxon>Ascomycota</taxon>
        <taxon>Pezizomycotina</taxon>
        <taxon>Eurotiomycetes</taxon>
        <taxon>Chaetothyriomycetidae</taxon>
        <taxon>Chaetothyriales</taxon>
        <taxon>Herpotrichiellaceae</taxon>
        <taxon>Rhinocladiella</taxon>
    </lineage>
</organism>
<dbReference type="GeneID" id="25294788"/>
<evidence type="ECO:0000313" key="1">
    <source>
        <dbReference type="EMBL" id="KIX03166.1"/>
    </source>
</evidence>
<accession>A0A0D2IIP3</accession>
<sequence>MSAVTRASMRAGVQGSPKQIEDLAFNMAGFAVEDESGNREKYQVIVARWKNSKNWSTIINKVQQGGVKLRGLKECSGSPHECRIEPIYISI</sequence>
<evidence type="ECO:0000313" key="2">
    <source>
        <dbReference type="Proteomes" id="UP000053617"/>
    </source>
</evidence>
<reference evidence="1 2" key="1">
    <citation type="submission" date="2015-01" db="EMBL/GenBank/DDBJ databases">
        <title>The Genome Sequence of Rhinocladiella mackenzie CBS 650.93.</title>
        <authorList>
            <consortium name="The Broad Institute Genomics Platform"/>
            <person name="Cuomo C."/>
            <person name="de Hoog S."/>
            <person name="Gorbushina A."/>
            <person name="Stielow B."/>
            <person name="Teixiera M."/>
            <person name="Abouelleil A."/>
            <person name="Chapman S.B."/>
            <person name="Priest M."/>
            <person name="Young S.K."/>
            <person name="Wortman J."/>
            <person name="Nusbaum C."/>
            <person name="Birren B."/>
        </authorList>
    </citation>
    <scope>NUCLEOTIDE SEQUENCE [LARGE SCALE GENOMIC DNA]</scope>
    <source>
        <strain evidence="1 2">CBS 650.93</strain>
    </source>
</reference>
<gene>
    <name evidence="1" type="ORF">Z518_06717</name>
</gene>
<dbReference type="RefSeq" id="XP_013270302.1">
    <property type="nucleotide sequence ID" value="XM_013414848.1"/>
</dbReference>
<dbReference type="AlphaFoldDB" id="A0A0D2IIP3"/>
<dbReference type="EMBL" id="KN847479">
    <property type="protein sequence ID" value="KIX03166.1"/>
    <property type="molecule type" value="Genomic_DNA"/>
</dbReference>
<protein>
    <submittedName>
        <fullName evidence="1">Uncharacterized protein</fullName>
    </submittedName>
</protein>